<evidence type="ECO:0000313" key="2">
    <source>
        <dbReference type="EMBL" id="MEJ8279124.1"/>
    </source>
</evidence>
<reference evidence="2 3" key="1">
    <citation type="submission" date="2024-03" db="EMBL/GenBank/DDBJ databases">
        <title>Draft genome sequence of Pseudonocardia sp. DW16-2.</title>
        <authorList>
            <person name="Duangmal K."/>
        </authorList>
    </citation>
    <scope>NUCLEOTIDE SEQUENCE [LARGE SCALE GENOMIC DNA]</scope>
    <source>
        <strain evidence="2 3">DW16-2</strain>
    </source>
</reference>
<accession>A0ABU8T5C5</accession>
<proteinExistence type="predicted"/>
<organism evidence="2 3">
    <name type="scientific">Pseudonocardia spirodelae</name>
    <dbReference type="NCBI Taxonomy" id="3133431"/>
    <lineage>
        <taxon>Bacteria</taxon>
        <taxon>Bacillati</taxon>
        <taxon>Actinomycetota</taxon>
        <taxon>Actinomycetes</taxon>
        <taxon>Pseudonocardiales</taxon>
        <taxon>Pseudonocardiaceae</taxon>
        <taxon>Pseudonocardia</taxon>
    </lineage>
</organism>
<evidence type="ECO:0000256" key="1">
    <source>
        <dbReference type="SAM" id="MobiDB-lite"/>
    </source>
</evidence>
<dbReference type="RefSeq" id="WP_340288130.1">
    <property type="nucleotide sequence ID" value="NZ_JBBJUP010000006.1"/>
</dbReference>
<dbReference type="EMBL" id="JBBJUP010000006">
    <property type="protein sequence ID" value="MEJ8279124.1"/>
    <property type="molecule type" value="Genomic_DNA"/>
</dbReference>
<feature type="compositionally biased region" description="Pro residues" evidence="1">
    <location>
        <begin position="8"/>
        <end position="18"/>
    </location>
</feature>
<evidence type="ECO:0000313" key="3">
    <source>
        <dbReference type="Proteomes" id="UP001364211"/>
    </source>
</evidence>
<name>A0ABU8T5C5_9PSEU</name>
<sequence length="168" mass="16360">MKDREPTPPETATPPEPARPTRRQVLAGTVAAVALAPLAAGCSTAATTSDDASDALLAMADAARMDAALVVAAVTGDPSLAGRLEPLRAARMEHAAALDQAGGRTPGQAAVAATPPAGDLAAVRDAVAASARTAGEVVPRASALQVGLVAEVAACCATYAAVLTGAAS</sequence>
<evidence type="ECO:0008006" key="4">
    <source>
        <dbReference type="Google" id="ProtNLM"/>
    </source>
</evidence>
<comment type="caution">
    <text evidence="2">The sequence shown here is derived from an EMBL/GenBank/DDBJ whole genome shotgun (WGS) entry which is preliminary data.</text>
</comment>
<gene>
    <name evidence="2" type="ORF">WJX68_09300</name>
</gene>
<protein>
    <recommendedName>
        <fullName evidence="4">DUF4439 domain-containing protein</fullName>
    </recommendedName>
</protein>
<keyword evidence="3" id="KW-1185">Reference proteome</keyword>
<dbReference type="PROSITE" id="PS51318">
    <property type="entry name" value="TAT"/>
    <property type="match status" value="1"/>
</dbReference>
<feature type="region of interest" description="Disordered" evidence="1">
    <location>
        <begin position="1"/>
        <end position="21"/>
    </location>
</feature>
<dbReference type="InterPro" id="IPR006311">
    <property type="entry name" value="TAT_signal"/>
</dbReference>
<dbReference type="Proteomes" id="UP001364211">
    <property type="component" value="Unassembled WGS sequence"/>
</dbReference>